<name>A0AAW0DGD6_9AGAR</name>
<sequence>MSLTEQDREQHSLRYIQEQYTNVEQRIRGITTALWLTKAQTVALEPMKLQEGSLRKRLQAYQDLSVLFTMDSSKYGPVIVTGGPTQGSSLSISLVTTYSRTPSSRTARGSQNSQSCSVNPRVTVQRIFPSNMSLGQLVESGSATTTPMNHFCDVLQALKLSSFSGAKDDMELVHRFILARCWPEFRARIDAAQYLLQYPPSATLISVLRDWRPVLRGSDSLYGVWVEIADPFLLGALRAVGVRIYHSTSESSGAYRCMFDESTAPGWYKLLCNILGSLFSAVFTYQVNWDRTVLVKIAYYVQVLAPLLDSVPIQTLFRTSSFRGHIGQFRKWRSHASLIHSSTINVWQTNIINDEQKVGDSFRESEGEHLTRYLHSLLAWYKASIALFQGSARLSSQPPVFQVVLVPISVQSPLVMHSPADLAWQELEAVLASKFNYTLQEMAVVQNAVYRLLGSTPVRGRSSDVRAEAFLPADIHALALTMTVLKGSPSPGSSSAPSPVLITQDYLSAEHLVAPFDRLLGFPSPHPLLPKCCYCCSLLYDILYNPNRALDHVADGSGARSNGPNAASFVHSGLLVPWTPPPMGYGLSLRVLETLERELCQLLVASLLKRLRTQN</sequence>
<reference evidence="1 2" key="1">
    <citation type="submission" date="2024-01" db="EMBL/GenBank/DDBJ databases">
        <title>A draft genome for a cacao thread blight-causing isolate of Paramarasmius palmivorus.</title>
        <authorList>
            <person name="Baruah I.K."/>
            <person name="Bukari Y."/>
            <person name="Amoako-Attah I."/>
            <person name="Meinhardt L.W."/>
            <person name="Bailey B.A."/>
            <person name="Cohen S.P."/>
        </authorList>
    </citation>
    <scope>NUCLEOTIDE SEQUENCE [LARGE SCALE GENOMIC DNA]</scope>
    <source>
        <strain evidence="1 2">GH-12</strain>
    </source>
</reference>
<proteinExistence type="predicted"/>
<evidence type="ECO:0000313" key="2">
    <source>
        <dbReference type="Proteomes" id="UP001383192"/>
    </source>
</evidence>
<comment type="caution">
    <text evidence="1">The sequence shown here is derived from an EMBL/GenBank/DDBJ whole genome shotgun (WGS) entry which is preliminary data.</text>
</comment>
<keyword evidence="2" id="KW-1185">Reference proteome</keyword>
<dbReference type="EMBL" id="JAYKXP010000015">
    <property type="protein sequence ID" value="KAK7049856.1"/>
    <property type="molecule type" value="Genomic_DNA"/>
</dbReference>
<organism evidence="1 2">
    <name type="scientific">Paramarasmius palmivorus</name>
    <dbReference type="NCBI Taxonomy" id="297713"/>
    <lineage>
        <taxon>Eukaryota</taxon>
        <taxon>Fungi</taxon>
        <taxon>Dikarya</taxon>
        <taxon>Basidiomycota</taxon>
        <taxon>Agaricomycotina</taxon>
        <taxon>Agaricomycetes</taxon>
        <taxon>Agaricomycetidae</taxon>
        <taxon>Agaricales</taxon>
        <taxon>Marasmiineae</taxon>
        <taxon>Marasmiaceae</taxon>
        <taxon>Paramarasmius</taxon>
    </lineage>
</organism>
<evidence type="ECO:0000313" key="1">
    <source>
        <dbReference type="EMBL" id="KAK7049856.1"/>
    </source>
</evidence>
<gene>
    <name evidence="1" type="ORF">VNI00_005286</name>
</gene>
<dbReference type="Proteomes" id="UP001383192">
    <property type="component" value="Unassembled WGS sequence"/>
</dbReference>
<dbReference type="AlphaFoldDB" id="A0AAW0DGD6"/>
<accession>A0AAW0DGD6</accession>
<protein>
    <submittedName>
        <fullName evidence="1">Uncharacterized protein</fullName>
    </submittedName>
</protein>